<dbReference type="Pfam" id="PF08799">
    <property type="entry name" value="PRP4"/>
    <property type="match status" value="1"/>
</dbReference>
<dbReference type="PROSITE" id="PS50294">
    <property type="entry name" value="WD_REPEATS_REGION"/>
    <property type="match status" value="4"/>
</dbReference>
<organism evidence="6 7">
    <name type="scientific">Cylindrotheca closterium</name>
    <dbReference type="NCBI Taxonomy" id="2856"/>
    <lineage>
        <taxon>Eukaryota</taxon>
        <taxon>Sar</taxon>
        <taxon>Stramenopiles</taxon>
        <taxon>Ochrophyta</taxon>
        <taxon>Bacillariophyta</taxon>
        <taxon>Bacillariophyceae</taxon>
        <taxon>Bacillariophycidae</taxon>
        <taxon>Bacillariales</taxon>
        <taxon>Bacillariaceae</taxon>
        <taxon>Cylindrotheca</taxon>
    </lineage>
</organism>
<proteinExistence type="predicted"/>
<dbReference type="GO" id="GO:0017070">
    <property type="term" value="F:U6 snRNA binding"/>
    <property type="evidence" value="ECO:0007669"/>
    <property type="project" value="TreeGrafter"/>
</dbReference>
<feature type="repeat" description="WD" evidence="3">
    <location>
        <begin position="363"/>
        <end position="404"/>
    </location>
</feature>
<feature type="repeat" description="WD" evidence="3">
    <location>
        <begin position="405"/>
        <end position="446"/>
    </location>
</feature>
<dbReference type="PROSITE" id="PS50082">
    <property type="entry name" value="WD_REPEATS_2"/>
    <property type="match status" value="5"/>
</dbReference>
<dbReference type="PANTHER" id="PTHR19846:SF0">
    <property type="entry name" value="PRE-MRNA PROCESSING FACTOR 4"/>
    <property type="match status" value="1"/>
</dbReference>
<comment type="caution">
    <text evidence="6">The sequence shown here is derived from an EMBL/GenBank/DDBJ whole genome shotgun (WGS) entry which is preliminary data.</text>
</comment>
<dbReference type="SMART" id="SM00320">
    <property type="entry name" value="WD40"/>
    <property type="match status" value="7"/>
</dbReference>
<dbReference type="InterPro" id="IPR036285">
    <property type="entry name" value="PRP4-like_sf"/>
</dbReference>
<dbReference type="PRINTS" id="PR00320">
    <property type="entry name" value="GPROTEINBRPT"/>
</dbReference>
<reference evidence="6" key="1">
    <citation type="submission" date="2023-08" db="EMBL/GenBank/DDBJ databases">
        <authorList>
            <person name="Audoor S."/>
            <person name="Bilcke G."/>
        </authorList>
    </citation>
    <scope>NUCLEOTIDE SEQUENCE</scope>
</reference>
<dbReference type="EMBL" id="CAKOGP040000890">
    <property type="protein sequence ID" value="CAJ1940242.1"/>
    <property type="molecule type" value="Genomic_DNA"/>
</dbReference>
<dbReference type="PROSITE" id="PS00678">
    <property type="entry name" value="WD_REPEATS_1"/>
    <property type="match status" value="2"/>
</dbReference>
<dbReference type="Proteomes" id="UP001295423">
    <property type="component" value="Unassembled WGS sequence"/>
</dbReference>
<keyword evidence="7" id="KW-1185">Reference proteome</keyword>
<evidence type="ECO:0000256" key="1">
    <source>
        <dbReference type="ARBA" id="ARBA00022574"/>
    </source>
</evidence>
<dbReference type="CDD" id="cd00200">
    <property type="entry name" value="WD40"/>
    <property type="match status" value="1"/>
</dbReference>
<evidence type="ECO:0000313" key="6">
    <source>
        <dbReference type="EMBL" id="CAJ1940242.1"/>
    </source>
</evidence>
<dbReference type="SUPFAM" id="SSF158230">
    <property type="entry name" value="PRP4-like"/>
    <property type="match status" value="1"/>
</dbReference>
<evidence type="ECO:0000313" key="7">
    <source>
        <dbReference type="Proteomes" id="UP001295423"/>
    </source>
</evidence>
<feature type="domain" description="Pre-mRNA processing factor 4 (PRP4)-like" evidence="5">
    <location>
        <begin position="55"/>
        <end position="81"/>
    </location>
</feature>
<dbReference type="GO" id="GO:0046540">
    <property type="term" value="C:U4/U6 x U5 tri-snRNP complex"/>
    <property type="evidence" value="ECO:0007669"/>
    <property type="project" value="TreeGrafter"/>
</dbReference>
<evidence type="ECO:0000256" key="4">
    <source>
        <dbReference type="SAM" id="MobiDB-lite"/>
    </source>
</evidence>
<dbReference type="GO" id="GO:0030621">
    <property type="term" value="F:U4 snRNA binding"/>
    <property type="evidence" value="ECO:0007669"/>
    <property type="project" value="TreeGrafter"/>
</dbReference>
<dbReference type="InterPro" id="IPR020472">
    <property type="entry name" value="WD40_PAC1"/>
</dbReference>
<keyword evidence="1 3" id="KW-0853">WD repeat</keyword>
<evidence type="ECO:0000256" key="3">
    <source>
        <dbReference type="PROSITE-ProRule" id="PRU00221"/>
    </source>
</evidence>
<dbReference type="InterPro" id="IPR015943">
    <property type="entry name" value="WD40/YVTN_repeat-like_dom_sf"/>
</dbReference>
<dbReference type="Gene3D" id="4.10.280.110">
    <property type="entry name" value="Pre-mRNA processing factor 4 domain"/>
    <property type="match status" value="1"/>
</dbReference>
<feature type="repeat" description="WD" evidence="3">
    <location>
        <begin position="447"/>
        <end position="490"/>
    </location>
</feature>
<dbReference type="PANTHER" id="PTHR19846">
    <property type="entry name" value="WD40 REPEAT PROTEIN"/>
    <property type="match status" value="1"/>
</dbReference>
<dbReference type="InterPro" id="IPR036322">
    <property type="entry name" value="WD40_repeat_dom_sf"/>
</dbReference>
<dbReference type="AlphaFoldDB" id="A0AAD2CPB3"/>
<dbReference type="InterPro" id="IPR014906">
    <property type="entry name" value="PRP4-like"/>
</dbReference>
<evidence type="ECO:0000256" key="2">
    <source>
        <dbReference type="ARBA" id="ARBA00022737"/>
    </source>
</evidence>
<dbReference type="Pfam" id="PF00400">
    <property type="entry name" value="WD40"/>
    <property type="match status" value="7"/>
</dbReference>
<sequence>MANRQGNSNYAQQVEVMELTEASQLDRQKHQHVLLEIEAKKRAFQVDVPTLPNDVRMALRTLGLPVRLFGENLANVRDRLRMELAKREVLKEQGGTIDDSLDDGQQEQKAEAEEEQVTKYSRATPQLIKARELITKYSMKRAKERLDMERKFRLQVQRKKSKLASLPGPEGSEVKEEDYAEMERLDEACVAKYKTLRTYGLGGSQYGDARPISSICTSLQPHYGVPLVATGSWSGTIKLWNGSSLELNQVGEKTMAHEDRIMGVAIHQQSNTSSAILATASIDLTAKLWKIHQSSSSDDSMAVDGGEDAASKFTLEEAVVLKGHATRLSKVAFHPMGQHVGTTSFDHTWRLWDVETGSEVLLQDGHWKEVYGIGFHKDGSLCSTTDFGGVVQVWDIRTGKSICHFLGHANRVLCSEFSSNGFQLATAGDDGTLKVWDLRRRKQFASVPAHSGLITQIQFDRHDNGEYLASSSFDGTVKMWSTRDWKMLSTLRGHEGKVMGLGLFHDSIVSCGFDKTLKLWQ</sequence>
<feature type="region of interest" description="Disordered" evidence="4">
    <location>
        <begin position="95"/>
        <end position="120"/>
    </location>
</feature>
<gene>
    <name evidence="6" type="ORF">CYCCA115_LOCUS6944</name>
</gene>
<accession>A0AAD2CPB3</accession>
<keyword evidence="2" id="KW-0677">Repeat</keyword>
<dbReference type="SUPFAM" id="SSF50978">
    <property type="entry name" value="WD40 repeat-like"/>
    <property type="match status" value="1"/>
</dbReference>
<dbReference type="InterPro" id="IPR001680">
    <property type="entry name" value="WD40_rpt"/>
</dbReference>
<name>A0AAD2CPB3_9STRA</name>
<dbReference type="InterPro" id="IPR019775">
    <property type="entry name" value="WD40_repeat_CS"/>
</dbReference>
<protein>
    <recommendedName>
        <fullName evidence="5">Pre-mRNA processing factor 4 (PRP4)-like domain-containing protein</fullName>
    </recommendedName>
</protein>
<evidence type="ECO:0000259" key="5">
    <source>
        <dbReference type="Pfam" id="PF08799"/>
    </source>
</evidence>
<dbReference type="FunFam" id="2.130.10.10:FF:000411">
    <property type="entry name" value="U4/U6 small nuclear ribonucleoprotein Prp4"/>
    <property type="match status" value="1"/>
</dbReference>
<feature type="repeat" description="WD" evidence="3">
    <location>
        <begin position="321"/>
        <end position="362"/>
    </location>
</feature>
<dbReference type="GO" id="GO:0000398">
    <property type="term" value="P:mRNA splicing, via spliceosome"/>
    <property type="evidence" value="ECO:0007669"/>
    <property type="project" value="TreeGrafter"/>
</dbReference>
<dbReference type="Gene3D" id="2.130.10.10">
    <property type="entry name" value="YVTN repeat-like/Quinoprotein amine dehydrogenase"/>
    <property type="match status" value="2"/>
</dbReference>
<feature type="repeat" description="WD" evidence="3">
    <location>
        <begin position="491"/>
        <end position="521"/>
    </location>
</feature>